<evidence type="ECO:0000313" key="1">
    <source>
        <dbReference type="EMBL" id="KIJ93194.1"/>
    </source>
</evidence>
<accession>A0A0C9WIM3</accession>
<dbReference type="HOGENOM" id="CLU_122669_1_0_1"/>
<dbReference type="Proteomes" id="UP000054477">
    <property type="component" value="Unassembled WGS sequence"/>
</dbReference>
<organism evidence="1 2">
    <name type="scientific">Laccaria amethystina LaAM-08-1</name>
    <dbReference type="NCBI Taxonomy" id="1095629"/>
    <lineage>
        <taxon>Eukaryota</taxon>
        <taxon>Fungi</taxon>
        <taxon>Dikarya</taxon>
        <taxon>Basidiomycota</taxon>
        <taxon>Agaricomycotina</taxon>
        <taxon>Agaricomycetes</taxon>
        <taxon>Agaricomycetidae</taxon>
        <taxon>Agaricales</taxon>
        <taxon>Agaricineae</taxon>
        <taxon>Hydnangiaceae</taxon>
        <taxon>Laccaria</taxon>
    </lineage>
</organism>
<dbReference type="AlphaFoldDB" id="A0A0C9WIM3"/>
<name>A0A0C9WIM3_9AGAR</name>
<feature type="non-terminal residue" evidence="1">
    <location>
        <position position="59"/>
    </location>
</feature>
<keyword evidence="2" id="KW-1185">Reference proteome</keyword>
<reference evidence="2" key="2">
    <citation type="submission" date="2015-01" db="EMBL/GenBank/DDBJ databases">
        <title>Evolutionary Origins and Diversification of the Mycorrhizal Mutualists.</title>
        <authorList>
            <consortium name="DOE Joint Genome Institute"/>
            <consortium name="Mycorrhizal Genomics Consortium"/>
            <person name="Kohler A."/>
            <person name="Kuo A."/>
            <person name="Nagy L.G."/>
            <person name="Floudas D."/>
            <person name="Copeland A."/>
            <person name="Barry K.W."/>
            <person name="Cichocki N."/>
            <person name="Veneault-Fourrey C."/>
            <person name="LaButti K."/>
            <person name="Lindquist E.A."/>
            <person name="Lipzen A."/>
            <person name="Lundell T."/>
            <person name="Morin E."/>
            <person name="Murat C."/>
            <person name="Riley R."/>
            <person name="Ohm R."/>
            <person name="Sun H."/>
            <person name="Tunlid A."/>
            <person name="Henrissat B."/>
            <person name="Grigoriev I.V."/>
            <person name="Hibbett D.S."/>
            <person name="Martin F."/>
        </authorList>
    </citation>
    <scope>NUCLEOTIDE SEQUENCE [LARGE SCALE GENOMIC DNA]</scope>
    <source>
        <strain evidence="2">LaAM-08-1</strain>
    </source>
</reference>
<proteinExistence type="predicted"/>
<gene>
    <name evidence="1" type="ORF">K443DRAFT_684718</name>
</gene>
<protein>
    <submittedName>
        <fullName evidence="1">Uncharacterized protein</fullName>
    </submittedName>
</protein>
<sequence length="59" mass="6664">MALGTCDIQASNDVGFSVSRKLIVVLALNRVRSPDSCNTFLPVNYCQVTRDRRQTETRF</sequence>
<dbReference type="EMBL" id="KN838859">
    <property type="protein sequence ID" value="KIJ93194.1"/>
    <property type="molecule type" value="Genomic_DNA"/>
</dbReference>
<reference evidence="1 2" key="1">
    <citation type="submission" date="2014-04" db="EMBL/GenBank/DDBJ databases">
        <authorList>
            <consortium name="DOE Joint Genome Institute"/>
            <person name="Kuo A."/>
            <person name="Kohler A."/>
            <person name="Nagy L.G."/>
            <person name="Floudas D."/>
            <person name="Copeland A."/>
            <person name="Barry K.W."/>
            <person name="Cichocki N."/>
            <person name="Veneault-Fourrey C."/>
            <person name="LaButti K."/>
            <person name="Lindquist E.A."/>
            <person name="Lipzen A."/>
            <person name="Lundell T."/>
            <person name="Morin E."/>
            <person name="Murat C."/>
            <person name="Sun H."/>
            <person name="Tunlid A."/>
            <person name="Henrissat B."/>
            <person name="Grigoriev I.V."/>
            <person name="Hibbett D.S."/>
            <person name="Martin F."/>
            <person name="Nordberg H.P."/>
            <person name="Cantor M.N."/>
            <person name="Hua S.X."/>
        </authorList>
    </citation>
    <scope>NUCLEOTIDE SEQUENCE [LARGE SCALE GENOMIC DNA]</scope>
    <source>
        <strain evidence="1 2">LaAM-08-1</strain>
    </source>
</reference>
<dbReference type="OrthoDB" id="3107436at2759"/>
<evidence type="ECO:0000313" key="2">
    <source>
        <dbReference type="Proteomes" id="UP000054477"/>
    </source>
</evidence>